<protein>
    <recommendedName>
        <fullName evidence="6">Methyltransferase type 11 domain-containing protein</fullName>
    </recommendedName>
</protein>
<dbReference type="GO" id="GO:0032981">
    <property type="term" value="P:mitochondrial respiratory chain complex I assembly"/>
    <property type="evidence" value="ECO:0007669"/>
    <property type="project" value="TreeGrafter"/>
</dbReference>
<dbReference type="PANTHER" id="PTHR13090:SF1">
    <property type="entry name" value="ARGININE-HYDROXYLASE NDUFAF5, MITOCHONDRIAL"/>
    <property type="match status" value="1"/>
</dbReference>
<dbReference type="InterPro" id="IPR029063">
    <property type="entry name" value="SAM-dependent_MTases_sf"/>
</dbReference>
<evidence type="ECO:0000313" key="5">
    <source>
        <dbReference type="Proteomes" id="UP000095023"/>
    </source>
</evidence>
<dbReference type="EMBL" id="KV453841">
    <property type="protein sequence ID" value="ODV92764.1"/>
    <property type="molecule type" value="Genomic_DNA"/>
</dbReference>
<dbReference type="SUPFAM" id="SSF53335">
    <property type="entry name" value="S-adenosyl-L-methionine-dependent methyltransferases"/>
    <property type="match status" value="1"/>
</dbReference>
<keyword evidence="2" id="KW-0808">Transferase</keyword>
<evidence type="ECO:0000313" key="4">
    <source>
        <dbReference type="EMBL" id="ODV92764.1"/>
    </source>
</evidence>
<keyword evidence="1" id="KW-0489">Methyltransferase</keyword>
<evidence type="ECO:0000256" key="1">
    <source>
        <dbReference type="ARBA" id="ARBA00022603"/>
    </source>
</evidence>
<keyword evidence="5" id="KW-1185">Reference proteome</keyword>
<evidence type="ECO:0000256" key="3">
    <source>
        <dbReference type="SAM" id="MobiDB-lite"/>
    </source>
</evidence>
<dbReference type="GO" id="GO:0032259">
    <property type="term" value="P:methylation"/>
    <property type="evidence" value="ECO:0007669"/>
    <property type="project" value="UniProtKB-KW"/>
</dbReference>
<dbReference type="GO" id="GO:0008168">
    <property type="term" value="F:methyltransferase activity"/>
    <property type="evidence" value="ECO:0007669"/>
    <property type="project" value="UniProtKB-KW"/>
</dbReference>
<dbReference type="Pfam" id="PF13489">
    <property type="entry name" value="Methyltransf_23"/>
    <property type="match status" value="1"/>
</dbReference>
<dbReference type="CDD" id="cd02440">
    <property type="entry name" value="AdoMet_MTases"/>
    <property type="match status" value="1"/>
</dbReference>
<gene>
    <name evidence="4" type="ORF">CANCADRAFT_1357</name>
</gene>
<dbReference type="InterPro" id="IPR050602">
    <property type="entry name" value="Malonyl-ACP_OMT"/>
</dbReference>
<dbReference type="PANTHER" id="PTHR13090">
    <property type="entry name" value="ARGININE-HYDROXYLASE NDUFAF5, MITOCHONDRIAL"/>
    <property type="match status" value="1"/>
</dbReference>
<proteinExistence type="predicted"/>
<dbReference type="AlphaFoldDB" id="A0A1E4TLY7"/>
<evidence type="ECO:0000256" key="2">
    <source>
        <dbReference type="ARBA" id="ARBA00022679"/>
    </source>
</evidence>
<evidence type="ECO:0008006" key="6">
    <source>
        <dbReference type="Google" id="ProtNLM"/>
    </source>
</evidence>
<sequence>MLQCCTKRRLNATIRNYSSLQIFDRKIKELHRDRAAGENARQAEYLRNEVAARIVERLEFVSRKFPNVLDFGSGPGSIESSLCSSDSTEHTEALLSRLGKITMLESSKALLYRDSDPDKFPLNTRLKIERQHADEEYAIAKYPDSSFDAVISNMSLHWINDLPGVLKNINRVLVPDGMFMASMIGGDSLFELRTSLQLAEMERYGTFSPRLSPLAEVRDIGQLMQQAGFSLNTVDVDEIVVSYPDVLSLMRDLPLMGESNAVHNRPQFMPRDLILAASALYPALHVGEDSNEEGIPATFRIIHIIGWKPSPDQQKPLERGSGQTNLKEILEEPSS</sequence>
<name>A0A1E4TLY7_9ASCO</name>
<dbReference type="Gene3D" id="3.40.50.150">
    <property type="entry name" value="Vaccinia Virus protein VP39"/>
    <property type="match status" value="1"/>
</dbReference>
<dbReference type="OrthoDB" id="16816at2759"/>
<dbReference type="Proteomes" id="UP000095023">
    <property type="component" value="Unassembled WGS sequence"/>
</dbReference>
<feature type="region of interest" description="Disordered" evidence="3">
    <location>
        <begin position="310"/>
        <end position="335"/>
    </location>
</feature>
<organism evidence="4 5">
    <name type="scientific">Tortispora caseinolytica NRRL Y-17796</name>
    <dbReference type="NCBI Taxonomy" id="767744"/>
    <lineage>
        <taxon>Eukaryota</taxon>
        <taxon>Fungi</taxon>
        <taxon>Dikarya</taxon>
        <taxon>Ascomycota</taxon>
        <taxon>Saccharomycotina</taxon>
        <taxon>Trigonopsidomycetes</taxon>
        <taxon>Trigonopsidales</taxon>
        <taxon>Trigonopsidaceae</taxon>
        <taxon>Tortispora</taxon>
    </lineage>
</organism>
<reference evidence="5" key="1">
    <citation type="submission" date="2016-02" db="EMBL/GenBank/DDBJ databases">
        <title>Comparative genomics of biotechnologically important yeasts.</title>
        <authorList>
            <consortium name="DOE Joint Genome Institute"/>
            <person name="Riley R."/>
            <person name="Haridas S."/>
            <person name="Wolfe K.H."/>
            <person name="Lopes M.R."/>
            <person name="Hittinger C.T."/>
            <person name="Goker M."/>
            <person name="Salamov A."/>
            <person name="Wisecaver J."/>
            <person name="Long T.M."/>
            <person name="Aerts A.L."/>
            <person name="Barry K."/>
            <person name="Choi C."/>
            <person name="Clum A."/>
            <person name="Coughlan A.Y."/>
            <person name="Deshpande S."/>
            <person name="Douglass A.P."/>
            <person name="Hanson S.J."/>
            <person name="Klenk H.-P."/>
            <person name="Labutti K."/>
            <person name="Lapidus A."/>
            <person name="Lindquist E."/>
            <person name="Lipzen A."/>
            <person name="Meier-Kolthoff J.P."/>
            <person name="Ohm R.A."/>
            <person name="Otillar R.P."/>
            <person name="Pangilinan J."/>
            <person name="Peng Y."/>
            <person name="Rokas A."/>
            <person name="Rosa C.A."/>
            <person name="Scheuner C."/>
            <person name="Sibirny A.A."/>
            <person name="Slot J.C."/>
            <person name="Stielow J.B."/>
            <person name="Sun H."/>
            <person name="Kurtzman C.P."/>
            <person name="Blackwell M."/>
            <person name="Jeffries T.W."/>
            <person name="Grigoriev I.V."/>
        </authorList>
    </citation>
    <scope>NUCLEOTIDE SEQUENCE [LARGE SCALE GENOMIC DNA]</scope>
    <source>
        <strain evidence="5">NRRL Y-17796</strain>
    </source>
</reference>
<accession>A0A1E4TLY7</accession>
<dbReference type="GO" id="GO:0005739">
    <property type="term" value="C:mitochondrion"/>
    <property type="evidence" value="ECO:0007669"/>
    <property type="project" value="TreeGrafter"/>
</dbReference>